<dbReference type="EMBL" id="KV417521">
    <property type="protein sequence ID" value="KZP25350.1"/>
    <property type="molecule type" value="Genomic_DNA"/>
</dbReference>
<organism evidence="2 3">
    <name type="scientific">Athelia psychrophila</name>
    <dbReference type="NCBI Taxonomy" id="1759441"/>
    <lineage>
        <taxon>Eukaryota</taxon>
        <taxon>Fungi</taxon>
        <taxon>Dikarya</taxon>
        <taxon>Basidiomycota</taxon>
        <taxon>Agaricomycotina</taxon>
        <taxon>Agaricomycetes</taxon>
        <taxon>Agaricomycetidae</taxon>
        <taxon>Atheliales</taxon>
        <taxon>Atheliaceae</taxon>
        <taxon>Athelia</taxon>
    </lineage>
</organism>
<dbReference type="Proteomes" id="UP000076532">
    <property type="component" value="Unassembled WGS sequence"/>
</dbReference>
<reference evidence="2 3" key="1">
    <citation type="journal article" date="2016" name="Mol. Biol. Evol.">
        <title>Comparative Genomics of Early-Diverging Mushroom-Forming Fungi Provides Insights into the Origins of Lignocellulose Decay Capabilities.</title>
        <authorList>
            <person name="Nagy L.G."/>
            <person name="Riley R."/>
            <person name="Tritt A."/>
            <person name="Adam C."/>
            <person name="Daum C."/>
            <person name="Floudas D."/>
            <person name="Sun H."/>
            <person name="Yadav J.S."/>
            <person name="Pangilinan J."/>
            <person name="Larsson K.H."/>
            <person name="Matsuura K."/>
            <person name="Barry K."/>
            <person name="Labutti K."/>
            <person name="Kuo R."/>
            <person name="Ohm R.A."/>
            <person name="Bhattacharya S.S."/>
            <person name="Shirouzu T."/>
            <person name="Yoshinaga Y."/>
            <person name="Martin F.M."/>
            <person name="Grigoriev I.V."/>
            <person name="Hibbett D.S."/>
        </authorList>
    </citation>
    <scope>NUCLEOTIDE SEQUENCE [LARGE SCALE GENOMIC DNA]</scope>
    <source>
        <strain evidence="2 3">CBS 109695</strain>
    </source>
</reference>
<dbReference type="InterPro" id="IPR053185">
    <property type="entry name" value="SET_domain_protein"/>
</dbReference>
<dbReference type="Gene3D" id="2.170.270.10">
    <property type="entry name" value="SET domain"/>
    <property type="match status" value="1"/>
</dbReference>
<dbReference type="InterPro" id="IPR046341">
    <property type="entry name" value="SET_dom_sf"/>
</dbReference>
<dbReference type="AlphaFoldDB" id="A0A166NT56"/>
<dbReference type="PROSITE" id="PS50280">
    <property type="entry name" value="SET"/>
    <property type="match status" value="1"/>
</dbReference>
<dbReference type="Pfam" id="PF00856">
    <property type="entry name" value="SET"/>
    <property type="match status" value="1"/>
</dbReference>
<keyword evidence="3" id="KW-1185">Reference proteome</keyword>
<evidence type="ECO:0000259" key="1">
    <source>
        <dbReference type="PROSITE" id="PS50280"/>
    </source>
</evidence>
<gene>
    <name evidence="2" type="ORF">FIBSPDRAFT_855881</name>
</gene>
<dbReference type="PANTHER" id="PTHR47332">
    <property type="entry name" value="SET DOMAIN-CONTAINING PROTEIN 5"/>
    <property type="match status" value="1"/>
</dbReference>
<evidence type="ECO:0000313" key="2">
    <source>
        <dbReference type="EMBL" id="KZP25350.1"/>
    </source>
</evidence>
<protein>
    <submittedName>
        <fullName evidence="2">SET domain-containing protein</fullName>
    </submittedName>
</protein>
<proteinExistence type="predicted"/>
<dbReference type="OrthoDB" id="265717at2759"/>
<dbReference type="SUPFAM" id="SSF82199">
    <property type="entry name" value="SET domain"/>
    <property type="match status" value="1"/>
</dbReference>
<dbReference type="CDD" id="cd20071">
    <property type="entry name" value="SET_SMYD"/>
    <property type="match status" value="1"/>
</dbReference>
<dbReference type="SMART" id="SM00317">
    <property type="entry name" value="SET"/>
    <property type="match status" value="1"/>
</dbReference>
<dbReference type="STRING" id="436010.A0A166NT56"/>
<accession>A0A166NT56</accession>
<feature type="domain" description="SET" evidence="1">
    <location>
        <begin position="4"/>
        <end position="148"/>
    </location>
</feature>
<dbReference type="InterPro" id="IPR001214">
    <property type="entry name" value="SET_dom"/>
</dbReference>
<dbReference type="PANTHER" id="PTHR47332:SF4">
    <property type="entry name" value="SET DOMAIN-CONTAINING PROTEIN 5"/>
    <property type="match status" value="1"/>
</dbReference>
<name>A0A166NT56_9AGAM</name>
<evidence type="ECO:0000313" key="3">
    <source>
        <dbReference type="Proteomes" id="UP000076532"/>
    </source>
</evidence>
<sequence>MNNPKPYIIQPIPGKGMGVLATKFIKYGDLILSEPPLFTQSDMLLTSTILAALAPKSDVDKRHYLELANCHVGKFPPLIGIFKTNTLPCGPNGMGRVAGKYAIFLDGSRFNSSCVPNVNNQWNERNGVIDFWAVRDIQEGEELCITYNLGEFETRDVRRKILKKNFRFECQCAVCALSGDDLRASDERRLMLGKLMQEIGMCGDRPAEGMKKAKEALRLAREEGLEHLVVGFSYDAFQFCAITSDLEHAKVWISQASRAATCVNGPEGAVQYEQYLKSPKTHRSWGLGRRMTLEGPDE</sequence>